<protein>
    <submittedName>
        <fullName evidence="3">Aste57867_19619 protein</fullName>
    </submittedName>
</protein>
<proteinExistence type="predicted"/>
<accession>A0A485LD57</accession>
<reference evidence="3 4" key="1">
    <citation type="submission" date="2019-03" db="EMBL/GenBank/DDBJ databases">
        <authorList>
            <person name="Gaulin E."/>
            <person name="Dumas B."/>
        </authorList>
    </citation>
    <scope>NUCLEOTIDE SEQUENCE [LARGE SCALE GENOMIC DNA]</scope>
    <source>
        <strain evidence="3">CBS 568.67</strain>
    </source>
</reference>
<name>A0A485LD57_9STRA</name>
<dbReference type="EMBL" id="VJMH01006651">
    <property type="protein sequence ID" value="KAF0688798.1"/>
    <property type="molecule type" value="Genomic_DNA"/>
</dbReference>
<evidence type="ECO:0000256" key="1">
    <source>
        <dbReference type="SAM" id="MobiDB-lite"/>
    </source>
</evidence>
<dbReference type="AlphaFoldDB" id="A0A485LD57"/>
<reference evidence="2" key="2">
    <citation type="submission" date="2019-06" db="EMBL/GenBank/DDBJ databases">
        <title>Genomics analysis of Aphanomyces spp. identifies a new class of oomycete effector associated with host adaptation.</title>
        <authorList>
            <person name="Gaulin E."/>
        </authorList>
    </citation>
    <scope>NUCLEOTIDE SEQUENCE</scope>
    <source>
        <strain evidence="2">CBS 578.67</strain>
    </source>
</reference>
<evidence type="ECO:0000313" key="4">
    <source>
        <dbReference type="Proteomes" id="UP000332933"/>
    </source>
</evidence>
<dbReference type="Proteomes" id="UP000332933">
    <property type="component" value="Unassembled WGS sequence"/>
</dbReference>
<feature type="region of interest" description="Disordered" evidence="1">
    <location>
        <begin position="96"/>
        <end position="152"/>
    </location>
</feature>
<feature type="compositionally biased region" description="Low complexity" evidence="1">
    <location>
        <begin position="103"/>
        <end position="129"/>
    </location>
</feature>
<feature type="compositionally biased region" description="Basic and acidic residues" evidence="1">
    <location>
        <begin position="138"/>
        <end position="150"/>
    </location>
</feature>
<evidence type="ECO:0000313" key="3">
    <source>
        <dbReference type="EMBL" id="VFT96319.1"/>
    </source>
</evidence>
<sequence>MASHSPSIAGCTALIWVSTFSPVAPDGAITGCDWLTWILALFSSIPIFTSKEQHQMMSQSAEETEVFLRDLQFLIATDEQVEDDFAQLCALLDDKSDSDEQSEASSSSSDNDSSVQHPTAAPLAASAPPKSKPGRGRNPYEHRQREELKSLKAQVDTLKRELASTKASTDATRALVSRKRGASPWEVAARDELLERNRALAENKQLKDAIADQATFVEQMQSLFLKKPRLVASCDPTSEAWQAYKLAAQQSLRVGAIHAIADRQRRRVQHAMIQASLFQAVDVHRLSATPRVQADGTSLLELKGLGVIPLPCHIAGLACWRAICRFRPVTADAVYATDEIDDHTVYETFSTVVQQRPVHSNMIRKYYPDATQHVVVWRTVLEDALVPHMTRGAVDNKWGWLVAAPLPEDASNSTIKFLFYDAGDTDHASWGEEGSESRTRSLATFKCLEEVVKDELARTVREFLLLSSGHKQVVA</sequence>
<evidence type="ECO:0000313" key="2">
    <source>
        <dbReference type="EMBL" id="KAF0688798.1"/>
    </source>
</evidence>
<keyword evidence="4" id="KW-1185">Reference proteome</keyword>
<dbReference type="EMBL" id="CAADRA010006673">
    <property type="protein sequence ID" value="VFT96319.1"/>
    <property type="molecule type" value="Genomic_DNA"/>
</dbReference>
<dbReference type="OrthoDB" id="78645at2759"/>
<organism evidence="3 4">
    <name type="scientific">Aphanomyces stellatus</name>
    <dbReference type="NCBI Taxonomy" id="120398"/>
    <lineage>
        <taxon>Eukaryota</taxon>
        <taxon>Sar</taxon>
        <taxon>Stramenopiles</taxon>
        <taxon>Oomycota</taxon>
        <taxon>Saprolegniomycetes</taxon>
        <taxon>Saprolegniales</taxon>
        <taxon>Verrucalvaceae</taxon>
        <taxon>Aphanomyces</taxon>
    </lineage>
</organism>
<gene>
    <name evidence="3" type="primary">Aste57867_19619</name>
    <name evidence="2" type="ORF">As57867_019555</name>
    <name evidence="3" type="ORF">ASTE57867_19619</name>
</gene>